<dbReference type="InterPro" id="IPR013087">
    <property type="entry name" value="Znf_C2H2_type"/>
</dbReference>
<dbReference type="AlphaFoldDB" id="E9GZ84"/>
<dbReference type="HOGENOM" id="CLU_1779325_0_0_1"/>
<reference evidence="3 4" key="1">
    <citation type="journal article" date="2011" name="Science">
        <title>The ecoresponsive genome of Daphnia pulex.</title>
        <authorList>
            <person name="Colbourne J.K."/>
            <person name="Pfrender M.E."/>
            <person name="Gilbert D."/>
            <person name="Thomas W.K."/>
            <person name="Tucker A."/>
            <person name="Oakley T.H."/>
            <person name="Tokishita S."/>
            <person name="Aerts A."/>
            <person name="Arnold G.J."/>
            <person name="Basu M.K."/>
            <person name="Bauer D.J."/>
            <person name="Caceres C.E."/>
            <person name="Carmel L."/>
            <person name="Casola C."/>
            <person name="Choi J.H."/>
            <person name="Detter J.C."/>
            <person name="Dong Q."/>
            <person name="Dusheyko S."/>
            <person name="Eads B.D."/>
            <person name="Frohlich T."/>
            <person name="Geiler-Samerotte K.A."/>
            <person name="Gerlach D."/>
            <person name="Hatcher P."/>
            <person name="Jogdeo S."/>
            <person name="Krijgsveld J."/>
            <person name="Kriventseva E.V."/>
            <person name="Kultz D."/>
            <person name="Laforsch C."/>
            <person name="Lindquist E."/>
            <person name="Lopez J."/>
            <person name="Manak J.R."/>
            <person name="Muller J."/>
            <person name="Pangilinan J."/>
            <person name="Patwardhan R.P."/>
            <person name="Pitluck S."/>
            <person name="Pritham E.J."/>
            <person name="Rechtsteiner A."/>
            <person name="Rho M."/>
            <person name="Rogozin I.B."/>
            <person name="Sakarya O."/>
            <person name="Salamov A."/>
            <person name="Schaack S."/>
            <person name="Shapiro H."/>
            <person name="Shiga Y."/>
            <person name="Skalitzky C."/>
            <person name="Smith Z."/>
            <person name="Souvorov A."/>
            <person name="Sung W."/>
            <person name="Tang Z."/>
            <person name="Tsuchiya D."/>
            <person name="Tu H."/>
            <person name="Vos H."/>
            <person name="Wang M."/>
            <person name="Wolf Y.I."/>
            <person name="Yamagata H."/>
            <person name="Yamada T."/>
            <person name="Ye Y."/>
            <person name="Shaw J.R."/>
            <person name="Andrews J."/>
            <person name="Crease T.J."/>
            <person name="Tang H."/>
            <person name="Lucas S.M."/>
            <person name="Robertson H.M."/>
            <person name="Bork P."/>
            <person name="Koonin E.V."/>
            <person name="Zdobnov E.M."/>
            <person name="Grigoriev I.V."/>
            <person name="Lynch M."/>
            <person name="Boore J.L."/>
        </authorList>
    </citation>
    <scope>NUCLEOTIDE SEQUENCE [LARGE SCALE GENOMIC DNA]</scope>
</reference>
<evidence type="ECO:0000259" key="2">
    <source>
        <dbReference type="PROSITE" id="PS50157"/>
    </source>
</evidence>
<name>E9GZ84_DAPPU</name>
<organism evidence="3 4">
    <name type="scientific">Daphnia pulex</name>
    <name type="common">Water flea</name>
    <dbReference type="NCBI Taxonomy" id="6669"/>
    <lineage>
        <taxon>Eukaryota</taxon>
        <taxon>Metazoa</taxon>
        <taxon>Ecdysozoa</taxon>
        <taxon>Arthropoda</taxon>
        <taxon>Crustacea</taxon>
        <taxon>Branchiopoda</taxon>
        <taxon>Diplostraca</taxon>
        <taxon>Cladocera</taxon>
        <taxon>Anomopoda</taxon>
        <taxon>Daphniidae</taxon>
        <taxon>Daphnia</taxon>
    </lineage>
</organism>
<dbReference type="SUPFAM" id="SSF57667">
    <property type="entry name" value="beta-beta-alpha zinc fingers"/>
    <property type="match status" value="1"/>
</dbReference>
<dbReference type="EMBL" id="GL732577">
    <property type="protein sequence ID" value="EFX75201.1"/>
    <property type="molecule type" value="Genomic_DNA"/>
</dbReference>
<dbReference type="PROSITE" id="PS00028">
    <property type="entry name" value="ZINC_FINGER_C2H2_1"/>
    <property type="match status" value="1"/>
</dbReference>
<dbReference type="PROSITE" id="PS50157">
    <property type="entry name" value="ZINC_FINGER_C2H2_2"/>
    <property type="match status" value="1"/>
</dbReference>
<keyword evidence="4" id="KW-1185">Reference proteome</keyword>
<gene>
    <name evidence="3" type="ORF">DAPPUDRAFT_108125</name>
</gene>
<evidence type="ECO:0000313" key="3">
    <source>
        <dbReference type="EMBL" id="EFX75201.1"/>
    </source>
</evidence>
<dbReference type="GO" id="GO:0008270">
    <property type="term" value="F:zinc ion binding"/>
    <property type="evidence" value="ECO:0007669"/>
    <property type="project" value="UniProtKB-KW"/>
</dbReference>
<accession>E9GZ84</accession>
<dbReference type="KEGG" id="dpx:DAPPUDRAFT_108125"/>
<dbReference type="InterPro" id="IPR036236">
    <property type="entry name" value="Znf_C2H2_sf"/>
</dbReference>
<dbReference type="Gene3D" id="3.30.160.60">
    <property type="entry name" value="Classic Zinc Finger"/>
    <property type="match status" value="1"/>
</dbReference>
<evidence type="ECO:0000256" key="1">
    <source>
        <dbReference type="PROSITE-ProRule" id="PRU00042"/>
    </source>
</evidence>
<feature type="domain" description="C2H2-type" evidence="2">
    <location>
        <begin position="103"/>
        <end position="130"/>
    </location>
</feature>
<evidence type="ECO:0000313" key="4">
    <source>
        <dbReference type="Proteomes" id="UP000000305"/>
    </source>
</evidence>
<proteinExistence type="predicted"/>
<keyword evidence="1" id="KW-0863">Zinc-finger</keyword>
<dbReference type="Proteomes" id="UP000000305">
    <property type="component" value="Unassembled WGS sequence"/>
</dbReference>
<keyword evidence="1" id="KW-0479">Metal-binding</keyword>
<keyword evidence="1" id="KW-0862">Zinc</keyword>
<sequence length="146" mass="16476">MNSHVLLLDDNAQTRQTESVIAAERAVWAVETVEEHSTIQTDSHKQQITKLDLQRKALRDCGNAKSIDDCRLQAGIQRSIIEVITLNDETNNNETSTNQAITYTCENCSKSFQTSASIWSHNVEHYRQPRKASKLNTNADDGCDHF</sequence>
<dbReference type="InParanoid" id="E9GZ84"/>
<protein>
    <recommendedName>
        <fullName evidence="2">C2H2-type domain-containing protein</fullName>
    </recommendedName>
</protein>